<proteinExistence type="predicted"/>
<feature type="region of interest" description="Disordered" evidence="1">
    <location>
        <begin position="172"/>
        <end position="196"/>
    </location>
</feature>
<gene>
    <name evidence="3" type="ORF">ABL78_4549</name>
</gene>
<feature type="compositionally biased region" description="Low complexity" evidence="1">
    <location>
        <begin position="2660"/>
        <end position="2677"/>
    </location>
</feature>
<feature type="compositionally biased region" description="Polar residues" evidence="1">
    <location>
        <begin position="979"/>
        <end position="991"/>
    </location>
</feature>
<dbReference type="InterPro" id="IPR032817">
    <property type="entry name" value="Mon2_C"/>
</dbReference>
<feature type="region of interest" description="Disordered" evidence="1">
    <location>
        <begin position="516"/>
        <end position="536"/>
    </location>
</feature>
<feature type="compositionally biased region" description="Low complexity" evidence="1">
    <location>
        <begin position="270"/>
        <end position="283"/>
    </location>
</feature>
<reference evidence="3 4" key="1">
    <citation type="journal article" date="2015" name="PLoS Pathog.">
        <title>Leptomonas seymouri: Adaptations to the Dixenous Life Cycle Analyzed by Genome Sequencing, Transcriptome Profiling and Co-infection with Leishmania donovani.</title>
        <authorList>
            <person name="Kraeva N."/>
            <person name="Butenko A."/>
            <person name="Hlavacova J."/>
            <person name="Kostygov A."/>
            <person name="Myskova J."/>
            <person name="Grybchuk D."/>
            <person name="Lestinova T."/>
            <person name="Votypka J."/>
            <person name="Volf P."/>
            <person name="Opperdoes F."/>
            <person name="Flegontov P."/>
            <person name="Lukes J."/>
            <person name="Yurchenko V."/>
        </authorList>
    </citation>
    <scope>NUCLEOTIDE SEQUENCE [LARGE SCALE GENOMIC DNA]</scope>
    <source>
        <strain evidence="3 4">ATCC 30220</strain>
    </source>
</reference>
<organism evidence="3 4">
    <name type="scientific">Leptomonas seymouri</name>
    <dbReference type="NCBI Taxonomy" id="5684"/>
    <lineage>
        <taxon>Eukaryota</taxon>
        <taxon>Discoba</taxon>
        <taxon>Euglenozoa</taxon>
        <taxon>Kinetoplastea</taxon>
        <taxon>Metakinetoplastina</taxon>
        <taxon>Trypanosomatida</taxon>
        <taxon>Trypanosomatidae</taxon>
        <taxon>Leishmaniinae</taxon>
        <taxon>Leptomonas</taxon>
    </lineage>
</organism>
<feature type="region of interest" description="Disordered" evidence="1">
    <location>
        <begin position="615"/>
        <end position="637"/>
    </location>
</feature>
<sequence length="3222" mass="336767">MSSYWWPLGRAAAAAPPSAEASHVAEHANSASPPTAASPANPATSGLDVRHLAQTAFHTSLESLLVEATKHQDLILLRDAVQGTRQRHYDPMSLLDTLCIACSLLAERSGLSGDSRPRNANSATHAVAGGAAEESRKLLHSSNSVVSSPLCGAIGENTKLAASMPVLPPAGSLGSAASARHPLAPGPQHAPHQRHHAAARRLLLESIGDLGKLIALGLVPVTLSVGQRVADLVREIAFLPPGTTAAAATSVTTARTHTPDSARCAGGAVHRSPTTRSSTPSHSNVLPPHVGVASVSDAAMSVGGVAGTAPATSVQLISDVPVLVRLLQLTASAASACPLGSPALPELYGVLIVFYCGVEPQSMLEATCAASLTHRIHSVLTSLRDISGPASEGENNSSNGPSASSASAAHGSTLNGSDAPASSTVASPFTAQLQGIAFMKDICRLMVGARTRWLHLSLQRISSSSIKNISAASGGGVERSEEAATAPSRAPAPPKANSASSSMAAITAGVVAAAAGAERQQQQQQNRTSPGASLTSTPMMTAVASANYEASMASFGSLFAAPGGGGGGAMLDSLASSLSLATGGASAQPSAMEWVPVRLRVLLMQAVTLFFKEQGTASAPPKTSPTKADETASEGAPLSLNESPLYAQCLNDCIFSVALWGMHELGITVPMQPPPSLFVELVQQQQQQQHTAPNSSFAFSLEQFTCSQQLALATVSTNLASTSNSAQSLMEAHERLLQRLYRKQAIRRSTRLPVRADSNGSGADVQDEKAERLSQAAIAVLMVWRKTLTCSSLLWKLQQIRSPRTGAGTAAATQSSVAASDYVFDDGHRQSIDDTVTCEYNSGSDVDSIEHGKGEAGDAQLGRHRSGPEGACMFSDADSDHSLGSPASGWRNRNAVSAAEHGTRFRHRLPPLTFAHPLANAHSDTRYVGVEAASYEGNSHGEMVGVESSLLEMPPLTRLVVSIAKLAMAYMPAVPRAASPQSSPPGTAQRRSANDSERAATSCSASLSEAPPHDIHALPQMGGVHPGSTCTPHPPAPPLCVGASPKTAGQCLTEAINFISAFGQYLCQLTENHLKVVGEERQKREQVVQCCSALFVDLHPYLLRCGALCLRYLCYEEDVLPVALKSIGYWVQVSCALQLAKQRDTYLSLLVRALRMPDPVVSHLIALSPPSASMSSPCGVAAGGGAAVTGITTAATNCTADVLEALIALHNHYAAREPLVPSSVAAGGYRYTTAVGMSYWHLGWLTHLQRLSPSKSRMHDGPRVSASASAGSAHSDAQEYHAVSPPSSAAAAAAATAAQRSPLEWRSPAVQNIVVLGVCRLQHKLLIMKALHVIANALGAALDDGWELLACGTALTEPLLYALKRLLTWIEETSVEQEQQKQLLSDALHLRDALRSLCVSNTCHLPYAQLHLFFSGLVNGTASLSPSTLEAKKATGFVLNGHSWSAGLGGEEAMDKTVGFPLEELYDLPEGTSPYTSAYASLPQHDPQGCVDQWVLTSECLCLSLLAMLPFTEQHTGVMSEATGVVSPVLPMPAERSMSNRDGGVLEEDGLSAQTVQLQRQRSGSLMRILRLWELEMGICRYITDPQRLMYWGATLVASAAAHRRVLLTFAGEAYPTSQGASSSEDPPPFAVLSQDETQVKELKLTMVVGHVAAVAAHMCRSVARRLSTVDRDEVSAAAMGSTNPNWSTRDGLIGSRYSRSAVSSNNRSSVTVAASYQAVQSAALVLTAGPFAGAPLIRAANTLFATPVGAPPPTSLAGDAKPPSSSGSTKTASPPSLLPFVQADASLSMAAIMYGLHRAVQAPSNLNAYAAAHYLDVGSAVSPVGSGNSGIAVASLDPLEQLLASPFALLNDVYQQWTQRQRDFTALTQKGSGGDVSLRNGRAQGAVALSPPPSPSPAEQLGSTAPEMAAAAAVVAKTVPPLLLNAATLVLMDVVKVVQTYGEDIEGAAWEPILSFLQRTAAVVTVPAAEAPGEQNASPARIGSGGVVMNGVQPMGTNISSSVSSAQTVESLNTAFRALESIQHNHIPRLKVEGLHRLIVCIGAFTVHRVDGGVPGERKLHINLSAVQLLWSTADYLAAFGGEGHASSGNAERESDLPAFTAASVGLDGVHAASNLEATSSGGGGIGGSVEAGVDLSPAQQQDRLWCTLLLQLRNGCLDDRQEIRQSAMQTLFALVQTYGWRFSGACWRCVLHDVLLPLIEVVSAATALCATPAPPSQQAPAAEFSVANTAGASVSTPATPTGSAPTTAITQDASVQLLLKNFTEHPAQLEDVCVTLYDAGSRLFVTHYASMQAALQDSAPSPAEGQCAEQRIPACWATPGSTSPIAPASSGDRGDSREATRVLEALLQLCGDVCVVARNTSGEKPAMAAVHALHGLLVEMPGSGLHPFGVHLAWRALERLLFRGDRPGDYASGLPQQGHTTADAKLGGTAASSLSVSSSAPFAHTEAKQCTLAVVAAMVAAVCDSFRLQRMMAMQAAAAAPSTVPADVTYPLHDSSSAGINASTNGGVGGEAEDTQALASAGPSSRNYSTGLVGRFSSYLSAWSSKAGVPCTSNGQGAMATHDAQAVRSPAQYFTRLLIILQAASRCNAVVSSYYFPSKPQTTLLEGVTAVWPTLTSREARMLWCEVLLPAFPSAYELQRFILQDVTATAETSGDNNSSTSPHVSSTPTPTAAALPRPPPTTLKEVMPPASHPSYLSLVLDTMRNLLTLHMGLEPTPGSAESPTAAGSVTNTRADEDWKRLLFMAPSTVHVTGTLLLLHLNSSALVDKPSRASGPSFFIPESFLQECADLLQFTLWGAAFSHARAAPGERENDGLHSNSSSSARGYALDAQRPSLAGADGSSPAGAAAEARCRREIVATLCRVFECLLASTSTVLRSLDVSSSMSVRLSAAATPPPAPSSQQPQQQQQQSPSSLSATAPVAVPNTAHTTSIITTTIAPPYVTAALRSLDLMVDTFGEIMRLMMGQYEDVAIATETIHTLSLASTAEGMALSRVAKRSLALLQRWADTVGAAAPAYLTSCSESTDSGATEPCLVGHRVEERCPTQRRSSLDRLTSRSQLQCVLRASMEARNREIMKQYVENPDDVSVSLLLIDTLHGMLPIAKGSLGATEDGGNEDGGSVAYAQELWSGVVPELLQLVACCSKDPKRTEASMAREKEVREALASVLSLLCEPRRQRSPHAATAARDSSNKNSSQGISCAPTAPQQLLRTATTASEHAMSII</sequence>
<feature type="compositionally biased region" description="Polar residues" evidence="1">
    <location>
        <begin position="3186"/>
        <end position="3204"/>
    </location>
</feature>
<dbReference type="VEuPathDB" id="TriTrypDB:Lsey_0133_0140"/>
<dbReference type="Pfam" id="PF16206">
    <property type="entry name" value="Mon2_C"/>
    <property type="match status" value="1"/>
</dbReference>
<protein>
    <recommendedName>
        <fullName evidence="2">Mon2 C-terminal domain-containing protein</fullName>
    </recommendedName>
</protein>
<accession>A0A0N1PD15</accession>
<feature type="compositionally biased region" description="Low complexity" evidence="1">
    <location>
        <begin position="516"/>
        <end position="525"/>
    </location>
</feature>
<name>A0A0N1PD15_LEPSE</name>
<feature type="region of interest" description="Disordered" evidence="1">
    <location>
        <begin position="254"/>
        <end position="286"/>
    </location>
</feature>
<dbReference type="OMA" id="QHNHIPR"/>
<feature type="compositionally biased region" description="Polar residues" evidence="1">
    <location>
        <begin position="526"/>
        <end position="536"/>
    </location>
</feature>
<feature type="region of interest" description="Disordered" evidence="1">
    <location>
        <begin position="975"/>
        <end position="1029"/>
    </location>
</feature>
<feature type="region of interest" description="Disordered" evidence="1">
    <location>
        <begin position="387"/>
        <end position="421"/>
    </location>
</feature>
<feature type="region of interest" description="Disordered" evidence="1">
    <location>
        <begin position="2653"/>
        <end position="2690"/>
    </location>
</feature>
<feature type="region of interest" description="Disordered" evidence="1">
    <location>
        <begin position="2891"/>
        <end position="2920"/>
    </location>
</feature>
<feature type="region of interest" description="Disordered" evidence="1">
    <location>
        <begin position="3175"/>
        <end position="3204"/>
    </location>
</feature>
<dbReference type="Proteomes" id="UP000038009">
    <property type="component" value="Unassembled WGS sequence"/>
</dbReference>
<feature type="compositionally biased region" description="Low complexity" evidence="1">
    <location>
        <begin position="2901"/>
        <end position="2920"/>
    </location>
</feature>
<feature type="compositionally biased region" description="Low complexity" evidence="1">
    <location>
        <begin position="387"/>
        <end position="409"/>
    </location>
</feature>
<feature type="compositionally biased region" description="Polar residues" evidence="1">
    <location>
        <begin position="1764"/>
        <end position="1775"/>
    </location>
</feature>
<feature type="region of interest" description="Disordered" evidence="1">
    <location>
        <begin position="1754"/>
        <end position="1776"/>
    </location>
</feature>
<evidence type="ECO:0000256" key="1">
    <source>
        <dbReference type="SAM" id="MobiDB-lite"/>
    </source>
</evidence>
<feature type="compositionally biased region" description="Low complexity" evidence="1">
    <location>
        <begin position="483"/>
        <end position="499"/>
    </location>
</feature>
<evidence type="ECO:0000313" key="3">
    <source>
        <dbReference type="EMBL" id="KPI86398.1"/>
    </source>
</evidence>
<feature type="region of interest" description="Disordered" evidence="1">
    <location>
        <begin position="17"/>
        <end position="45"/>
    </location>
</feature>
<keyword evidence="4" id="KW-1185">Reference proteome</keyword>
<evidence type="ECO:0000313" key="4">
    <source>
        <dbReference type="Proteomes" id="UP000038009"/>
    </source>
</evidence>
<comment type="caution">
    <text evidence="3">The sequence shown here is derived from an EMBL/GenBank/DDBJ whole genome shotgun (WGS) entry which is preliminary data.</text>
</comment>
<dbReference type="EMBL" id="LJSK01000133">
    <property type="protein sequence ID" value="KPI86398.1"/>
    <property type="molecule type" value="Genomic_DNA"/>
</dbReference>
<evidence type="ECO:0000259" key="2">
    <source>
        <dbReference type="Pfam" id="PF16206"/>
    </source>
</evidence>
<feature type="compositionally biased region" description="Polar residues" evidence="1">
    <location>
        <begin position="410"/>
        <end position="421"/>
    </location>
</feature>
<feature type="region of interest" description="Disordered" evidence="1">
    <location>
        <begin position="2506"/>
        <end position="2526"/>
    </location>
</feature>
<feature type="domain" description="Mon2 C-terminal" evidence="2">
    <location>
        <begin position="2141"/>
        <end position="2208"/>
    </location>
</feature>
<dbReference type="OrthoDB" id="294853at2759"/>
<feature type="region of interest" description="Disordered" evidence="1">
    <location>
        <begin position="470"/>
        <end position="499"/>
    </location>
</feature>